<proteinExistence type="inferred from homology"/>
<comment type="subcellular location">
    <subcellularLocation>
        <location evidence="2 14">Cell inner membrane</location>
        <topology evidence="2 14">Multi-pass membrane protein</topology>
    </subcellularLocation>
</comment>
<evidence type="ECO:0000256" key="5">
    <source>
        <dbReference type="ARBA" id="ARBA00022475"/>
    </source>
</evidence>
<evidence type="ECO:0000256" key="10">
    <source>
        <dbReference type="ARBA" id="ARBA00022927"/>
    </source>
</evidence>
<evidence type="ECO:0000256" key="9">
    <source>
        <dbReference type="ARBA" id="ARBA00022837"/>
    </source>
</evidence>
<comment type="caution">
    <text evidence="17">The sequence shown here is derived from an EMBL/GenBank/DDBJ whole genome shotgun (WGS) entry which is preliminary data.</text>
</comment>
<dbReference type="PANTHER" id="PTHR30012">
    <property type="entry name" value="GENERAL SECRETION PATHWAY PROTEIN"/>
    <property type="match status" value="1"/>
</dbReference>
<dbReference type="Pfam" id="PF00482">
    <property type="entry name" value="T2SSF"/>
    <property type="match status" value="2"/>
</dbReference>
<dbReference type="EMBL" id="JACHKA010000001">
    <property type="protein sequence ID" value="MBB5985407.1"/>
    <property type="molecule type" value="Genomic_DNA"/>
</dbReference>
<dbReference type="NCBIfam" id="TIGR02120">
    <property type="entry name" value="GspF"/>
    <property type="match status" value="1"/>
</dbReference>
<keyword evidence="11 15" id="KW-1133">Transmembrane helix</keyword>
<evidence type="ECO:0000256" key="8">
    <source>
        <dbReference type="ARBA" id="ARBA00022723"/>
    </source>
</evidence>
<evidence type="ECO:0000256" key="13">
    <source>
        <dbReference type="ARBA" id="ARBA00030750"/>
    </source>
</evidence>
<feature type="transmembrane region" description="Helical" evidence="15">
    <location>
        <begin position="387"/>
        <end position="408"/>
    </location>
</feature>
<keyword evidence="4 14" id="KW-0813">Transport</keyword>
<dbReference type="InterPro" id="IPR003004">
    <property type="entry name" value="GspF/PilC"/>
</dbReference>
<keyword evidence="12 15" id="KW-0472">Membrane</keyword>
<keyword evidence="9" id="KW-0106">Calcium</keyword>
<feature type="domain" description="Type II secretion system protein GspF" evidence="16">
    <location>
        <begin position="285"/>
        <end position="406"/>
    </location>
</feature>
<accession>A0ABR6NDQ1</accession>
<dbReference type="Proteomes" id="UP001138540">
    <property type="component" value="Unassembled WGS sequence"/>
</dbReference>
<dbReference type="InterPro" id="IPR001992">
    <property type="entry name" value="T2SS_GspF/T4SS_PilC_CS"/>
</dbReference>
<evidence type="ECO:0000313" key="18">
    <source>
        <dbReference type="Proteomes" id="UP001138540"/>
    </source>
</evidence>
<evidence type="ECO:0000256" key="6">
    <source>
        <dbReference type="ARBA" id="ARBA00022519"/>
    </source>
</evidence>
<keyword evidence="5" id="KW-1003">Cell membrane</keyword>
<protein>
    <recommendedName>
        <fullName evidence="13">General secretion pathway protein F</fullName>
    </recommendedName>
</protein>
<evidence type="ECO:0000256" key="2">
    <source>
        <dbReference type="ARBA" id="ARBA00004429"/>
    </source>
</evidence>
<evidence type="ECO:0000256" key="7">
    <source>
        <dbReference type="ARBA" id="ARBA00022692"/>
    </source>
</evidence>
<evidence type="ECO:0000256" key="11">
    <source>
        <dbReference type="ARBA" id="ARBA00022989"/>
    </source>
</evidence>
<feature type="transmembrane region" description="Helical" evidence="15">
    <location>
        <begin position="234"/>
        <end position="253"/>
    </location>
</feature>
<evidence type="ECO:0000256" key="1">
    <source>
        <dbReference type="ARBA" id="ARBA00002684"/>
    </source>
</evidence>
<reference evidence="17 18" key="1">
    <citation type="submission" date="2020-08" db="EMBL/GenBank/DDBJ databases">
        <title>Exploring microbial biodiversity for novel pathways involved in the catabolism of aromatic compounds derived from lignin.</title>
        <authorList>
            <person name="Elkins J."/>
        </authorList>
    </citation>
    <scope>NUCLEOTIDE SEQUENCE [LARGE SCALE GENOMIC DNA]</scope>
    <source>
        <strain evidence="17 18">B1D3A</strain>
    </source>
</reference>
<dbReference type="PANTHER" id="PTHR30012:SF0">
    <property type="entry name" value="TYPE II SECRETION SYSTEM PROTEIN F-RELATED"/>
    <property type="match status" value="1"/>
</dbReference>
<comment type="function">
    <text evidence="1">Component of the type II secretion system inner membrane complex required for the energy-dependent secretion of extracellular factors such as proteases and toxins from the periplasm.</text>
</comment>
<dbReference type="Gene3D" id="1.20.81.30">
    <property type="entry name" value="Type II secretion system (T2SS), domain F"/>
    <property type="match status" value="2"/>
</dbReference>
<keyword evidence="18" id="KW-1185">Reference proteome</keyword>
<keyword evidence="6" id="KW-0997">Cell inner membrane</keyword>
<dbReference type="InterPro" id="IPR011850">
    <property type="entry name" value="T2SS_GspF"/>
</dbReference>
<feature type="transmembrane region" description="Helical" evidence="15">
    <location>
        <begin position="181"/>
        <end position="207"/>
    </location>
</feature>
<dbReference type="InterPro" id="IPR042094">
    <property type="entry name" value="T2SS_GspF_sf"/>
</dbReference>
<gene>
    <name evidence="17" type="ORF">HNP60_001381</name>
</gene>
<dbReference type="PROSITE" id="PS00874">
    <property type="entry name" value="T2SP_F"/>
    <property type="match status" value="1"/>
</dbReference>
<evidence type="ECO:0000256" key="12">
    <source>
        <dbReference type="ARBA" id="ARBA00023136"/>
    </source>
</evidence>
<organism evidence="17 18">
    <name type="scientific">Sphingobium lignivorans</name>
    <dbReference type="NCBI Taxonomy" id="2735886"/>
    <lineage>
        <taxon>Bacteria</taxon>
        <taxon>Pseudomonadati</taxon>
        <taxon>Pseudomonadota</taxon>
        <taxon>Alphaproteobacteria</taxon>
        <taxon>Sphingomonadales</taxon>
        <taxon>Sphingomonadaceae</taxon>
        <taxon>Sphingobium</taxon>
    </lineage>
</organism>
<dbReference type="RefSeq" id="WP_184151758.1">
    <property type="nucleotide sequence ID" value="NZ_JACHKA010000001.1"/>
</dbReference>
<evidence type="ECO:0000313" key="17">
    <source>
        <dbReference type="EMBL" id="MBB5985407.1"/>
    </source>
</evidence>
<dbReference type="InterPro" id="IPR018076">
    <property type="entry name" value="T2SS_GspF_dom"/>
</dbReference>
<sequence length="418" mass="45524">MPEFDYVVIDGTGREKRGLLRADSVNEARDALAAKKLFVVRIAEGRGASRGAAEAGKGRALSGRSLFTLERNRLSTKDLTLFTRQLSTLAQVSPLEEALRTITRQSEKQHVRDIVSRVHSGVVEGRSLGEAMATEPRSFPGLYRAMIAAGERSGSLPALTERLALLLERQSEMRSKMLTALAYPTVLAVFAVIVVVSLMIFVVPLVVEQFDTLGQQLPLLTRIVMGISNVLARWWWAILIVLGLLGFLGWRALRNEAVRLQADGMLLRTPFLGRLLRDLHAARMARTLATMVESRLPVMEGLALTVPTVHNRVLRAATAEIVEAVRGGGSLSAAMRRADVFPPLLVYLAASGESAGQLDLMLERAADYLEREFDGFTAAALSMLEPLIIIVMGGIVAIIILSILLPIMQLQNLTGAGV</sequence>
<evidence type="ECO:0000259" key="16">
    <source>
        <dbReference type="Pfam" id="PF00482"/>
    </source>
</evidence>
<feature type="domain" description="Type II secretion system protein GspF" evidence="16">
    <location>
        <begin position="82"/>
        <end position="204"/>
    </location>
</feature>
<evidence type="ECO:0000256" key="14">
    <source>
        <dbReference type="RuleBase" id="RU003923"/>
    </source>
</evidence>
<keyword evidence="8" id="KW-0479">Metal-binding</keyword>
<dbReference type="PRINTS" id="PR00812">
    <property type="entry name" value="BCTERIALGSPF"/>
</dbReference>
<evidence type="ECO:0000256" key="15">
    <source>
        <dbReference type="SAM" id="Phobius"/>
    </source>
</evidence>
<evidence type="ECO:0000256" key="3">
    <source>
        <dbReference type="ARBA" id="ARBA00005745"/>
    </source>
</evidence>
<keyword evidence="10" id="KW-0653">Protein transport</keyword>
<comment type="similarity">
    <text evidence="3 14">Belongs to the GSP F family.</text>
</comment>
<name>A0ABR6NDQ1_9SPHN</name>
<evidence type="ECO:0000256" key="4">
    <source>
        <dbReference type="ARBA" id="ARBA00022448"/>
    </source>
</evidence>
<keyword evidence="7 14" id="KW-0812">Transmembrane</keyword>